<evidence type="ECO:0000256" key="1">
    <source>
        <dbReference type="SAM" id="SignalP"/>
    </source>
</evidence>
<proteinExistence type="predicted"/>
<reference evidence="2 3" key="1">
    <citation type="journal article" date="2020" name="IScience">
        <title>Genome Sequencing of the Endangered Kingdonia uniflora (Circaeasteraceae, Ranunculales) Reveals Potential Mechanisms of Evolutionary Specialization.</title>
        <authorList>
            <person name="Sun Y."/>
            <person name="Deng T."/>
            <person name="Zhang A."/>
            <person name="Moore M.J."/>
            <person name="Landis J.B."/>
            <person name="Lin N."/>
            <person name="Zhang H."/>
            <person name="Zhang X."/>
            <person name="Huang J."/>
            <person name="Zhang X."/>
            <person name="Sun H."/>
            <person name="Wang H."/>
        </authorList>
    </citation>
    <scope>NUCLEOTIDE SEQUENCE [LARGE SCALE GENOMIC DNA]</scope>
    <source>
        <strain evidence="2">TB1705</strain>
        <tissue evidence="2">Leaf</tissue>
    </source>
</reference>
<keyword evidence="1" id="KW-0732">Signal</keyword>
<name>A0A7J7M9V8_9MAGN</name>
<gene>
    <name evidence="2" type="ORF">GIB67_021746</name>
</gene>
<protein>
    <recommendedName>
        <fullName evidence="4">Secreted protein</fullName>
    </recommendedName>
</protein>
<accession>A0A7J7M9V8</accession>
<dbReference type="Proteomes" id="UP000541444">
    <property type="component" value="Unassembled WGS sequence"/>
</dbReference>
<evidence type="ECO:0008006" key="4">
    <source>
        <dbReference type="Google" id="ProtNLM"/>
    </source>
</evidence>
<organism evidence="2 3">
    <name type="scientific">Kingdonia uniflora</name>
    <dbReference type="NCBI Taxonomy" id="39325"/>
    <lineage>
        <taxon>Eukaryota</taxon>
        <taxon>Viridiplantae</taxon>
        <taxon>Streptophyta</taxon>
        <taxon>Embryophyta</taxon>
        <taxon>Tracheophyta</taxon>
        <taxon>Spermatophyta</taxon>
        <taxon>Magnoliopsida</taxon>
        <taxon>Ranunculales</taxon>
        <taxon>Circaeasteraceae</taxon>
        <taxon>Kingdonia</taxon>
    </lineage>
</organism>
<feature type="signal peptide" evidence="1">
    <location>
        <begin position="1"/>
        <end position="22"/>
    </location>
</feature>
<feature type="chain" id="PRO_5029699740" description="Secreted protein" evidence="1">
    <location>
        <begin position="23"/>
        <end position="100"/>
    </location>
</feature>
<evidence type="ECO:0000313" key="2">
    <source>
        <dbReference type="EMBL" id="KAF6151560.1"/>
    </source>
</evidence>
<keyword evidence="3" id="KW-1185">Reference proteome</keyword>
<dbReference type="AlphaFoldDB" id="A0A7J7M9V8"/>
<evidence type="ECO:0000313" key="3">
    <source>
        <dbReference type="Proteomes" id="UP000541444"/>
    </source>
</evidence>
<comment type="caution">
    <text evidence="2">The sequence shown here is derived from an EMBL/GenBank/DDBJ whole genome shotgun (WGS) entry which is preliminary data.</text>
</comment>
<dbReference type="EMBL" id="JACGCM010001686">
    <property type="protein sequence ID" value="KAF6151560.1"/>
    <property type="molecule type" value="Genomic_DNA"/>
</dbReference>
<sequence>MSWYSWSFSLLIWSFESRFAEHSFVGVLFWQFRRDCRSKHIVVSDFSCCCGDLWGAELEAHSPVLQLGLRVEVCRILCLDYVILVFRYFCFPFYSVVILL</sequence>